<accession>A0A7R7DT61</accession>
<dbReference type="Pfam" id="PF18970">
    <property type="entry name" value="DUF5709"/>
    <property type="match status" value="1"/>
</dbReference>
<name>A0A7R7DT61_9ACTN</name>
<feature type="region of interest" description="Disordered" evidence="1">
    <location>
        <begin position="1"/>
        <end position="93"/>
    </location>
</feature>
<feature type="compositionally biased region" description="Low complexity" evidence="1">
    <location>
        <begin position="7"/>
        <end position="17"/>
    </location>
</feature>
<reference evidence="3 4" key="1">
    <citation type="submission" date="2020-08" db="EMBL/GenBank/DDBJ databases">
        <title>Whole genome shotgun sequence of Actinocatenispora thailandica NBRC 105041.</title>
        <authorList>
            <person name="Komaki H."/>
            <person name="Tamura T."/>
        </authorList>
    </citation>
    <scope>NUCLEOTIDE SEQUENCE [LARGE SCALE GENOMIC DNA]</scope>
    <source>
        <strain evidence="3 4">NBRC 105041</strain>
    </source>
</reference>
<dbReference type="AlphaFoldDB" id="A0A7R7DT61"/>
<protein>
    <recommendedName>
        <fullName evidence="2">DUF5709 domain-containing protein</fullName>
    </recommendedName>
</protein>
<evidence type="ECO:0000313" key="3">
    <source>
        <dbReference type="EMBL" id="BCJ37348.1"/>
    </source>
</evidence>
<feature type="compositionally biased region" description="Acidic residues" evidence="1">
    <location>
        <begin position="18"/>
        <end position="31"/>
    </location>
</feature>
<proteinExistence type="predicted"/>
<feature type="compositionally biased region" description="Basic and acidic residues" evidence="1">
    <location>
        <begin position="44"/>
        <end position="63"/>
    </location>
</feature>
<sequence>MTGSDDGSLGESLLAAEESLDDEEVGVDPDEGYSPPDRPAWGVTDREIGDHESLSRRLARELPDVSDAADGDGIGDATDTDGEPIDDQVGADRSGRLVFVDLDDSDPGEDFVARDVGIDGSGASAEEAAVHVVPDGAYPVRRARR</sequence>
<dbReference type="InterPro" id="IPR043763">
    <property type="entry name" value="DUF5709"/>
</dbReference>
<evidence type="ECO:0000259" key="2">
    <source>
        <dbReference type="Pfam" id="PF18970"/>
    </source>
</evidence>
<feature type="domain" description="DUF5709" evidence="2">
    <location>
        <begin position="88"/>
        <end position="135"/>
    </location>
</feature>
<evidence type="ECO:0000313" key="4">
    <source>
        <dbReference type="Proteomes" id="UP000611640"/>
    </source>
</evidence>
<dbReference type="EMBL" id="AP023355">
    <property type="protein sequence ID" value="BCJ37348.1"/>
    <property type="molecule type" value="Genomic_DNA"/>
</dbReference>
<evidence type="ECO:0000256" key="1">
    <source>
        <dbReference type="SAM" id="MobiDB-lite"/>
    </source>
</evidence>
<gene>
    <name evidence="3" type="ORF">Athai_48510</name>
</gene>
<dbReference type="Proteomes" id="UP000611640">
    <property type="component" value="Chromosome"/>
</dbReference>
<dbReference type="KEGG" id="atl:Athai_48510"/>
<keyword evidence="4" id="KW-1185">Reference proteome</keyword>
<dbReference type="RefSeq" id="WP_203963577.1">
    <property type="nucleotide sequence ID" value="NZ_AP023355.1"/>
</dbReference>
<organism evidence="3 4">
    <name type="scientific">Actinocatenispora thailandica</name>
    <dbReference type="NCBI Taxonomy" id="227318"/>
    <lineage>
        <taxon>Bacteria</taxon>
        <taxon>Bacillati</taxon>
        <taxon>Actinomycetota</taxon>
        <taxon>Actinomycetes</taxon>
        <taxon>Micromonosporales</taxon>
        <taxon>Micromonosporaceae</taxon>
        <taxon>Actinocatenispora</taxon>
    </lineage>
</organism>